<dbReference type="AlphaFoldDB" id="A0A7S2U248"/>
<dbReference type="CDD" id="cd00130">
    <property type="entry name" value="PAS"/>
    <property type="match status" value="1"/>
</dbReference>
<evidence type="ECO:0000256" key="4">
    <source>
        <dbReference type="ARBA" id="ARBA00012762"/>
    </source>
</evidence>
<comment type="cofactor">
    <cofactor evidence="1">
        <name>Zn(2+)</name>
        <dbReference type="ChEBI" id="CHEBI:29105"/>
    </cofactor>
</comment>
<dbReference type="Gene3D" id="3.30.450.20">
    <property type="entry name" value="PAS domain"/>
    <property type="match status" value="1"/>
</dbReference>
<dbReference type="InterPro" id="IPR036144">
    <property type="entry name" value="RibA-like_sf"/>
</dbReference>
<dbReference type="CDD" id="cd00641">
    <property type="entry name" value="GTP_cyclohydro2"/>
    <property type="match status" value="1"/>
</dbReference>
<dbReference type="PANTHER" id="PTHR21327">
    <property type="entry name" value="GTP CYCLOHYDROLASE II-RELATED"/>
    <property type="match status" value="1"/>
</dbReference>
<dbReference type="Pfam" id="PF13426">
    <property type="entry name" value="PAS_9"/>
    <property type="match status" value="1"/>
</dbReference>
<dbReference type="InterPro" id="IPR032677">
    <property type="entry name" value="GTP_cyclohydro_II"/>
</dbReference>
<dbReference type="GO" id="GO:0003935">
    <property type="term" value="F:GTP cyclohydrolase II activity"/>
    <property type="evidence" value="ECO:0007669"/>
    <property type="project" value="UniProtKB-EC"/>
</dbReference>
<evidence type="ECO:0000256" key="11">
    <source>
        <dbReference type="ARBA" id="ARBA00049295"/>
    </source>
</evidence>
<dbReference type="GO" id="GO:0046872">
    <property type="term" value="F:metal ion binding"/>
    <property type="evidence" value="ECO:0007669"/>
    <property type="project" value="UniProtKB-KW"/>
</dbReference>
<keyword evidence="9" id="KW-0862">Zinc</keyword>
<dbReference type="NCBIfam" id="NF001591">
    <property type="entry name" value="PRK00393.1"/>
    <property type="match status" value="1"/>
</dbReference>
<evidence type="ECO:0000256" key="10">
    <source>
        <dbReference type="ARBA" id="ARBA00023134"/>
    </source>
</evidence>
<proteinExistence type="inferred from homology"/>
<evidence type="ECO:0000256" key="6">
    <source>
        <dbReference type="ARBA" id="ARBA00022723"/>
    </source>
</evidence>
<dbReference type="Pfam" id="PF00925">
    <property type="entry name" value="GTP_cyclohydro2"/>
    <property type="match status" value="1"/>
</dbReference>
<comment type="pathway">
    <text evidence="2">Cofactor biosynthesis; riboflavin biosynthesis; 5-amino-6-(D-ribitylamino)uracil from GTP: step 1/4.</text>
</comment>
<keyword evidence="8" id="KW-0378">Hydrolase</keyword>
<evidence type="ECO:0000256" key="7">
    <source>
        <dbReference type="ARBA" id="ARBA00022741"/>
    </source>
</evidence>
<dbReference type="EC" id="3.5.4.25" evidence="4"/>
<sequence length="416" mass="46840">MPGENPLEKRREGDVKANAKGLQIAGPEVRRLPPLLEELGPEQHGVVLADSNQIITHCNSEFVKLTGYDYSDVIGKNCRILQGKETDIKTVDYIRAALKRGEGCQVMILNYRKCGSPFWNRLSIQPLLDHRGKITQFVGIQIAKPVNTFSRFEPLMPWVNQTQQQPPLLTTGPSTEKDTDDEFDVLVEKNAKQSGPVDDVAHDVSFVAETLLPTNKGKYRVRAYKDNVTKQEIMCIISGKIEGSEGLHVRCHDQCFTSEVLWSLKCDCKQQLDYAMDHIRERKAGGMIIYLPQEGRGMGLAHKIKAYSVQEHGYDTVDANLVLGFPDDSRTYGCVPGILQEMNIKSIRLMTNNPRKMAHLKALGVKVDGRVPVITPSNKFSTNYLQTKNRRQGHMDIGKDIYCQETDKEEGEKVVR</sequence>
<dbReference type="EMBL" id="HBHP01033970">
    <property type="protein sequence ID" value="CAD9776890.1"/>
    <property type="molecule type" value="Transcribed_RNA"/>
</dbReference>
<dbReference type="SUPFAM" id="SSF142695">
    <property type="entry name" value="RibA-like"/>
    <property type="match status" value="1"/>
</dbReference>
<keyword evidence="7" id="KW-0547">Nucleotide-binding</keyword>
<evidence type="ECO:0000256" key="9">
    <source>
        <dbReference type="ARBA" id="ARBA00022833"/>
    </source>
</evidence>
<gene>
    <name evidence="13" type="ORF">LSP00402_LOCUS20904</name>
</gene>
<dbReference type="NCBIfam" id="TIGR00229">
    <property type="entry name" value="sensory_box"/>
    <property type="match status" value="1"/>
</dbReference>
<dbReference type="GO" id="GO:0005829">
    <property type="term" value="C:cytosol"/>
    <property type="evidence" value="ECO:0007669"/>
    <property type="project" value="TreeGrafter"/>
</dbReference>
<evidence type="ECO:0000256" key="8">
    <source>
        <dbReference type="ARBA" id="ARBA00022801"/>
    </source>
</evidence>
<feature type="domain" description="PAS" evidence="12">
    <location>
        <begin position="28"/>
        <end position="101"/>
    </location>
</feature>
<dbReference type="InterPro" id="IPR000014">
    <property type="entry name" value="PAS"/>
</dbReference>
<comment type="catalytic activity">
    <reaction evidence="11">
        <text>GTP + 4 H2O = 2,5-diamino-6-hydroxy-4-(5-phosphoribosylamino)-pyrimidine + formate + 2 phosphate + 3 H(+)</text>
        <dbReference type="Rhea" id="RHEA:23704"/>
        <dbReference type="ChEBI" id="CHEBI:15377"/>
        <dbReference type="ChEBI" id="CHEBI:15378"/>
        <dbReference type="ChEBI" id="CHEBI:15740"/>
        <dbReference type="ChEBI" id="CHEBI:37565"/>
        <dbReference type="ChEBI" id="CHEBI:43474"/>
        <dbReference type="ChEBI" id="CHEBI:58614"/>
        <dbReference type="EC" id="3.5.4.25"/>
    </reaction>
</comment>
<name>A0A7S2U248_9EUKA</name>
<organism evidence="13">
    <name type="scientific">Lotharella oceanica</name>
    <dbReference type="NCBI Taxonomy" id="641309"/>
    <lineage>
        <taxon>Eukaryota</taxon>
        <taxon>Sar</taxon>
        <taxon>Rhizaria</taxon>
        <taxon>Cercozoa</taxon>
        <taxon>Chlorarachniophyceae</taxon>
        <taxon>Lotharella</taxon>
    </lineage>
</organism>
<dbReference type="InterPro" id="IPR000926">
    <property type="entry name" value="RibA"/>
</dbReference>
<protein>
    <recommendedName>
        <fullName evidence="4">GTP cyclohydrolase II</fullName>
        <ecNumber evidence="4">3.5.4.25</ecNumber>
    </recommendedName>
</protein>
<dbReference type="PANTHER" id="PTHR21327:SF47">
    <property type="entry name" value="GTP CYCLOHYDROLASE II DOMAIN-CONTAINING PROTEIN"/>
    <property type="match status" value="1"/>
</dbReference>
<evidence type="ECO:0000256" key="5">
    <source>
        <dbReference type="ARBA" id="ARBA00022619"/>
    </source>
</evidence>
<dbReference type="Gene3D" id="3.40.50.10990">
    <property type="entry name" value="GTP cyclohydrolase II"/>
    <property type="match status" value="1"/>
</dbReference>
<keyword evidence="5" id="KW-0686">Riboflavin biosynthesis</keyword>
<evidence type="ECO:0000256" key="1">
    <source>
        <dbReference type="ARBA" id="ARBA00001947"/>
    </source>
</evidence>
<keyword evidence="10" id="KW-0342">GTP-binding</keyword>
<dbReference type="GO" id="GO:0009231">
    <property type="term" value="P:riboflavin biosynthetic process"/>
    <property type="evidence" value="ECO:0007669"/>
    <property type="project" value="UniProtKB-KW"/>
</dbReference>
<keyword evidence="6" id="KW-0479">Metal-binding</keyword>
<evidence type="ECO:0000313" key="13">
    <source>
        <dbReference type="EMBL" id="CAD9776890.1"/>
    </source>
</evidence>
<dbReference type="GO" id="GO:0005525">
    <property type="term" value="F:GTP binding"/>
    <property type="evidence" value="ECO:0007669"/>
    <property type="project" value="UniProtKB-KW"/>
</dbReference>
<comment type="similarity">
    <text evidence="3">In the N-terminal section; belongs to the DHBP synthase family.</text>
</comment>
<dbReference type="SUPFAM" id="SSF55785">
    <property type="entry name" value="PYP-like sensor domain (PAS domain)"/>
    <property type="match status" value="1"/>
</dbReference>
<reference evidence="13" key="1">
    <citation type="submission" date="2021-01" db="EMBL/GenBank/DDBJ databases">
        <authorList>
            <person name="Corre E."/>
            <person name="Pelletier E."/>
            <person name="Niang G."/>
            <person name="Scheremetjew M."/>
            <person name="Finn R."/>
            <person name="Kale V."/>
            <person name="Holt S."/>
            <person name="Cochrane G."/>
            <person name="Meng A."/>
            <person name="Brown T."/>
            <person name="Cohen L."/>
        </authorList>
    </citation>
    <scope>NUCLEOTIDE SEQUENCE</scope>
    <source>
        <strain evidence="13">CCMP622</strain>
    </source>
</reference>
<dbReference type="InterPro" id="IPR035965">
    <property type="entry name" value="PAS-like_dom_sf"/>
</dbReference>
<dbReference type="FunFam" id="3.40.50.10990:FF:000001">
    <property type="entry name" value="Riboflavin biosynthesis protein RibBA"/>
    <property type="match status" value="1"/>
</dbReference>
<dbReference type="PROSITE" id="PS50112">
    <property type="entry name" value="PAS"/>
    <property type="match status" value="1"/>
</dbReference>
<dbReference type="GO" id="GO:0008686">
    <property type="term" value="F:3,4-dihydroxy-2-butanone-4-phosphate synthase activity"/>
    <property type="evidence" value="ECO:0007669"/>
    <property type="project" value="TreeGrafter"/>
</dbReference>
<accession>A0A7S2U248</accession>
<evidence type="ECO:0000259" key="12">
    <source>
        <dbReference type="PROSITE" id="PS50112"/>
    </source>
</evidence>
<evidence type="ECO:0000256" key="3">
    <source>
        <dbReference type="ARBA" id="ARBA00005520"/>
    </source>
</evidence>
<evidence type="ECO:0000256" key="2">
    <source>
        <dbReference type="ARBA" id="ARBA00004853"/>
    </source>
</evidence>